<evidence type="ECO:0000256" key="4">
    <source>
        <dbReference type="ARBA" id="ARBA00048267"/>
    </source>
</evidence>
<evidence type="ECO:0000256" key="6">
    <source>
        <dbReference type="PROSITE-ProRule" id="PRU00050"/>
    </source>
</evidence>
<comment type="subcellular location">
    <subcellularLocation>
        <location evidence="5">Cytoplasm</location>
    </subcellularLocation>
</comment>
<keyword evidence="10" id="KW-0808">Transferase</keyword>
<feature type="domain" description="Response regulatory" evidence="8">
    <location>
        <begin position="11"/>
        <end position="128"/>
    </location>
</feature>
<evidence type="ECO:0000313" key="10">
    <source>
        <dbReference type="EMBL" id="MDT0683934.1"/>
    </source>
</evidence>
<keyword evidence="2 5" id="KW-0145">Chemotaxis</keyword>
<evidence type="ECO:0000259" key="8">
    <source>
        <dbReference type="PROSITE" id="PS50110"/>
    </source>
</evidence>
<dbReference type="InterPro" id="IPR001789">
    <property type="entry name" value="Sig_transdc_resp-reg_receiver"/>
</dbReference>
<comment type="PTM">
    <text evidence="5">Phosphorylated by CheA. Phosphorylation of the N-terminal regulatory domain activates the methylesterase activity.</text>
</comment>
<dbReference type="Proteomes" id="UP001265259">
    <property type="component" value="Unassembled WGS sequence"/>
</dbReference>
<evidence type="ECO:0000256" key="5">
    <source>
        <dbReference type="HAMAP-Rule" id="MF_00099"/>
    </source>
</evidence>
<keyword evidence="3 5" id="KW-0378">Hydrolase</keyword>
<dbReference type="SUPFAM" id="SSF52738">
    <property type="entry name" value="Methylesterase CheB, C-terminal domain"/>
    <property type="match status" value="1"/>
</dbReference>
<evidence type="ECO:0000313" key="11">
    <source>
        <dbReference type="Proteomes" id="UP001265259"/>
    </source>
</evidence>
<dbReference type="SMART" id="SM00448">
    <property type="entry name" value="REC"/>
    <property type="match status" value="1"/>
</dbReference>
<comment type="caution">
    <text evidence="10">The sequence shown here is derived from an EMBL/GenBank/DDBJ whole genome shotgun (WGS) entry which is preliminary data.</text>
</comment>
<dbReference type="CDD" id="cd16432">
    <property type="entry name" value="CheB_Rec"/>
    <property type="match status" value="1"/>
</dbReference>
<evidence type="ECO:0000256" key="3">
    <source>
        <dbReference type="ARBA" id="ARBA00022801"/>
    </source>
</evidence>
<feature type="active site" evidence="5 6">
    <location>
        <position position="190"/>
    </location>
</feature>
<dbReference type="InterPro" id="IPR011006">
    <property type="entry name" value="CheY-like_superfamily"/>
</dbReference>
<proteinExistence type="inferred from homology"/>
<dbReference type="Pfam" id="PF00072">
    <property type="entry name" value="Response_reg"/>
    <property type="match status" value="1"/>
</dbReference>
<evidence type="ECO:0000256" key="7">
    <source>
        <dbReference type="PROSITE-ProRule" id="PRU00169"/>
    </source>
</evidence>
<dbReference type="PROSITE" id="PS50122">
    <property type="entry name" value="CHEB"/>
    <property type="match status" value="1"/>
</dbReference>
<protein>
    <recommendedName>
        <fullName evidence="5">Protein-glutamate methylesterase/protein-glutamine glutaminase</fullName>
        <ecNumber evidence="5">3.1.1.61</ecNumber>
        <ecNumber evidence="5">3.5.1.44</ecNumber>
    </recommendedName>
</protein>
<evidence type="ECO:0000259" key="9">
    <source>
        <dbReference type="PROSITE" id="PS50122"/>
    </source>
</evidence>
<keyword evidence="1 5" id="KW-0963">Cytoplasm</keyword>
<feature type="modified residue" description="4-aspartylphosphate" evidence="5 7">
    <location>
        <position position="62"/>
    </location>
</feature>
<dbReference type="EC" id="3.1.1.61" evidence="5"/>
<dbReference type="PANTHER" id="PTHR42872:SF6">
    <property type="entry name" value="PROTEIN-GLUTAMATE METHYLESTERASE_PROTEIN-GLUTAMINE GLUTAMINASE"/>
    <property type="match status" value="1"/>
</dbReference>
<dbReference type="InterPro" id="IPR000673">
    <property type="entry name" value="Sig_transdc_resp-reg_Me-estase"/>
</dbReference>
<dbReference type="Gene3D" id="3.40.50.180">
    <property type="entry name" value="Methylesterase CheB, C-terminal domain"/>
    <property type="match status" value="1"/>
</dbReference>
<comment type="domain">
    <text evidence="5">Contains a C-terminal catalytic domain, and an N-terminal region which modulates catalytic activity.</text>
</comment>
<dbReference type="PANTHER" id="PTHR42872">
    <property type="entry name" value="PROTEIN-GLUTAMATE METHYLESTERASE/PROTEIN-GLUTAMINE GLUTAMINASE"/>
    <property type="match status" value="1"/>
</dbReference>
<comment type="similarity">
    <text evidence="5">Belongs to the CheB family.</text>
</comment>
<dbReference type="PROSITE" id="PS50110">
    <property type="entry name" value="RESPONSE_REGULATORY"/>
    <property type="match status" value="1"/>
</dbReference>
<dbReference type="EC" id="3.5.1.44" evidence="5"/>
<feature type="domain" description="CheB-type methylesterase" evidence="9">
    <location>
        <begin position="146"/>
        <end position="345"/>
    </location>
</feature>
<evidence type="ECO:0000256" key="1">
    <source>
        <dbReference type="ARBA" id="ARBA00022490"/>
    </source>
</evidence>
<feature type="active site" evidence="5 6">
    <location>
        <position position="164"/>
    </location>
</feature>
<dbReference type="Pfam" id="PF01339">
    <property type="entry name" value="CheB_methylest"/>
    <property type="match status" value="1"/>
</dbReference>
<dbReference type="SUPFAM" id="SSF52172">
    <property type="entry name" value="CheY-like"/>
    <property type="match status" value="1"/>
</dbReference>
<dbReference type="CDD" id="cd17541">
    <property type="entry name" value="REC_CheB-like"/>
    <property type="match status" value="1"/>
</dbReference>
<keyword evidence="10" id="KW-0489">Methyltransferase</keyword>
<dbReference type="GO" id="GO:0008168">
    <property type="term" value="F:methyltransferase activity"/>
    <property type="evidence" value="ECO:0007669"/>
    <property type="project" value="UniProtKB-KW"/>
</dbReference>
<sequence length="358" mass="37660">MPPLPAEPPVRVVIVEDSVAMRRILRLELERDGRFDVVGEAGDPYEARAVIRNTSPDVLTLDIEMPRMDGISFLRKLMSLRPMPVVMLSSLTVPGSRAAVEALSLGAVDCIDKASITHDIGRARLPSRIHAAASAQLHALPRANQPLLGRGRGWDGRAILIGASTGGVRAIERLLAPLPADAPPIAIVQHMPKPFLENFAQRLGALSAVRVSLAHPGAELRPGHVWIAPGGAHHLVVAGQSGGVLTLDLQSGGKRSGHRPSVDALFTSAEPYGPYVVATLLTGMGKDGAEGMARLRRAGAHTIAQSASTCVVAGMPGAAMALGAAIEEIPLDRIPRRLMDLTGNCAAAGPAQRRRSLT</sequence>
<dbReference type="PIRSF" id="PIRSF000876">
    <property type="entry name" value="RR_chemtxs_CheB"/>
    <property type="match status" value="1"/>
</dbReference>
<dbReference type="HAMAP" id="MF_00099">
    <property type="entry name" value="CheB_chemtxs"/>
    <property type="match status" value="1"/>
</dbReference>
<dbReference type="Gene3D" id="3.40.50.2300">
    <property type="match status" value="1"/>
</dbReference>
<name>A0ABU3DJP2_9RHOB</name>
<evidence type="ECO:0000256" key="2">
    <source>
        <dbReference type="ARBA" id="ARBA00022500"/>
    </source>
</evidence>
<dbReference type="InterPro" id="IPR035909">
    <property type="entry name" value="CheB_C"/>
</dbReference>
<accession>A0ABU3DJP2</accession>
<dbReference type="GO" id="GO:0008984">
    <property type="term" value="F:protein-glutamate methylesterase activity"/>
    <property type="evidence" value="ECO:0007669"/>
    <property type="project" value="UniProtKB-EC"/>
</dbReference>
<keyword evidence="5 7" id="KW-0597">Phosphoprotein</keyword>
<organism evidence="10 11">
    <name type="scientific">Tropicimonas omnivorans</name>
    <dbReference type="NCBI Taxonomy" id="3075590"/>
    <lineage>
        <taxon>Bacteria</taxon>
        <taxon>Pseudomonadati</taxon>
        <taxon>Pseudomonadota</taxon>
        <taxon>Alphaproteobacteria</taxon>
        <taxon>Rhodobacterales</taxon>
        <taxon>Roseobacteraceae</taxon>
        <taxon>Tropicimonas</taxon>
    </lineage>
</organism>
<comment type="catalytic activity">
    <reaction evidence="4 5">
        <text>[protein]-L-glutamate 5-O-methyl ester + H2O = L-glutamyl-[protein] + methanol + H(+)</text>
        <dbReference type="Rhea" id="RHEA:23236"/>
        <dbReference type="Rhea" id="RHEA-COMP:10208"/>
        <dbReference type="Rhea" id="RHEA-COMP:10311"/>
        <dbReference type="ChEBI" id="CHEBI:15377"/>
        <dbReference type="ChEBI" id="CHEBI:15378"/>
        <dbReference type="ChEBI" id="CHEBI:17790"/>
        <dbReference type="ChEBI" id="CHEBI:29973"/>
        <dbReference type="ChEBI" id="CHEBI:82795"/>
        <dbReference type="EC" id="3.1.1.61"/>
    </reaction>
</comment>
<dbReference type="EMBL" id="JAVRHL010000003">
    <property type="protein sequence ID" value="MDT0683934.1"/>
    <property type="molecule type" value="Genomic_DNA"/>
</dbReference>
<comment type="function">
    <text evidence="5">Involved in chemotaxis. Part of a chemotaxis signal transduction system that modulates chemotaxis in response to various stimuli. Catalyzes the demethylation of specific methylglutamate residues introduced into the chemoreceptors (methyl-accepting chemotaxis proteins or MCP) by CheR. Also mediates the irreversible deamidation of specific glutamine residues to glutamic acid.</text>
</comment>
<reference evidence="10 11" key="1">
    <citation type="submission" date="2023-09" db="EMBL/GenBank/DDBJ databases">
        <authorList>
            <person name="Rey-Velasco X."/>
        </authorList>
    </citation>
    <scope>NUCLEOTIDE SEQUENCE [LARGE SCALE GENOMIC DNA]</scope>
    <source>
        <strain evidence="10 11">F158</strain>
    </source>
</reference>
<feature type="active site" evidence="5 6">
    <location>
        <position position="287"/>
    </location>
</feature>
<dbReference type="NCBIfam" id="NF001965">
    <property type="entry name" value="PRK00742.1"/>
    <property type="match status" value="1"/>
</dbReference>
<dbReference type="InterPro" id="IPR008248">
    <property type="entry name" value="CheB-like"/>
</dbReference>
<comment type="catalytic activity">
    <reaction evidence="5">
        <text>L-glutaminyl-[protein] + H2O = L-glutamyl-[protein] + NH4(+)</text>
        <dbReference type="Rhea" id="RHEA:16441"/>
        <dbReference type="Rhea" id="RHEA-COMP:10207"/>
        <dbReference type="Rhea" id="RHEA-COMP:10208"/>
        <dbReference type="ChEBI" id="CHEBI:15377"/>
        <dbReference type="ChEBI" id="CHEBI:28938"/>
        <dbReference type="ChEBI" id="CHEBI:29973"/>
        <dbReference type="ChEBI" id="CHEBI:30011"/>
        <dbReference type="EC" id="3.5.1.44"/>
    </reaction>
</comment>
<gene>
    <name evidence="5 10" type="primary">cheB</name>
    <name evidence="10" type="ORF">RM543_14685</name>
</gene>
<dbReference type="RefSeq" id="WP_311692927.1">
    <property type="nucleotide sequence ID" value="NZ_JAVRHL010000003.1"/>
</dbReference>
<keyword evidence="11" id="KW-1185">Reference proteome</keyword>
<dbReference type="GO" id="GO:0032259">
    <property type="term" value="P:methylation"/>
    <property type="evidence" value="ECO:0007669"/>
    <property type="project" value="UniProtKB-KW"/>
</dbReference>